<keyword evidence="8" id="KW-0255">Endonuclease</keyword>
<dbReference type="Pfam" id="PF12320">
    <property type="entry name" value="SbcD_C"/>
    <property type="match status" value="1"/>
</dbReference>
<dbReference type="EMBL" id="JBHTLT010000135">
    <property type="protein sequence ID" value="MFD1207149.1"/>
    <property type="molecule type" value="Genomic_DNA"/>
</dbReference>
<dbReference type="Gene3D" id="3.60.21.10">
    <property type="match status" value="1"/>
</dbReference>
<comment type="subunit">
    <text evidence="2 8">Heterodimer of SbcC and SbcD.</text>
</comment>
<comment type="caution">
    <text evidence="11">The sequence shown here is derived from an EMBL/GenBank/DDBJ whole genome shotgun (WGS) entry which is preliminary data.</text>
</comment>
<dbReference type="SUPFAM" id="SSF56300">
    <property type="entry name" value="Metallo-dependent phosphatases"/>
    <property type="match status" value="1"/>
</dbReference>
<proteinExistence type="inferred from homology"/>
<dbReference type="Proteomes" id="UP001597231">
    <property type="component" value="Unassembled WGS sequence"/>
</dbReference>
<evidence type="ECO:0000256" key="5">
    <source>
        <dbReference type="ARBA" id="ARBA00022801"/>
    </source>
</evidence>
<reference evidence="12" key="1">
    <citation type="journal article" date="2019" name="Int. J. Syst. Evol. Microbiol.">
        <title>The Global Catalogue of Microorganisms (GCM) 10K type strain sequencing project: providing services to taxonomists for standard genome sequencing and annotation.</title>
        <authorList>
            <consortium name="The Broad Institute Genomics Platform"/>
            <consortium name="The Broad Institute Genome Sequencing Center for Infectious Disease"/>
            <person name="Wu L."/>
            <person name="Ma J."/>
        </authorList>
    </citation>
    <scope>NUCLEOTIDE SEQUENCE [LARGE SCALE GENOMIC DNA]</scope>
    <source>
        <strain evidence="12">CCUG 53915</strain>
    </source>
</reference>
<sequence>MKLFHTADWHLGKIVLGVYMTDGQRHVLEQFMDAIEQEKPDAVIIAGDLFDRAVPPTEAVALLDEVLWKIVNELKTPVIAVAGNHDSPSRLQFGSRLMQTNGFYIVGQLSKELEPVILEDEHGEVHFHLIPYADPSVVRYVMRDDSIADHHHAMKKIIEEIERTKDRHARHVFVGHAFVTTNGEEKENTSDSERPLSIGGAEYVSAQLFEGFHYTALGHLHQAHYVGNETIRYAGSPMKYSISEERHQKGFYIVDIDKEGQVAVEKRTLTPLHDMRSVIGTIDEILSHSINEDYVFIKLLDDTPILNPMEKVKSVYPNAMHIERALPVVATTENRKVYSQEKPDEMTLFRMFYNQMKEMEPDDETDKLFAEVLHEVMRGEE</sequence>
<dbReference type="InterPro" id="IPR050535">
    <property type="entry name" value="DNA_Repair-Maintenance_Comp"/>
</dbReference>
<keyword evidence="5 8" id="KW-0378">Hydrolase</keyword>
<evidence type="ECO:0000256" key="1">
    <source>
        <dbReference type="ARBA" id="ARBA00010555"/>
    </source>
</evidence>
<protein>
    <recommendedName>
        <fullName evidence="3 8">Nuclease SbcCD subunit D</fullName>
    </recommendedName>
</protein>
<dbReference type="InterPro" id="IPR041796">
    <property type="entry name" value="Mre11_N"/>
</dbReference>
<dbReference type="InterPro" id="IPR029052">
    <property type="entry name" value="Metallo-depent_PP-like"/>
</dbReference>
<evidence type="ECO:0000313" key="12">
    <source>
        <dbReference type="Proteomes" id="UP001597231"/>
    </source>
</evidence>
<gene>
    <name evidence="8" type="primary">sbcD</name>
    <name evidence="11" type="ORF">ACFQ38_18780</name>
</gene>
<accession>A0ABW3U3C9</accession>
<evidence type="ECO:0000256" key="3">
    <source>
        <dbReference type="ARBA" id="ARBA00013365"/>
    </source>
</evidence>
<dbReference type="InterPro" id="IPR004843">
    <property type="entry name" value="Calcineurin-like_PHP"/>
</dbReference>
<dbReference type="NCBIfam" id="TIGR00619">
    <property type="entry name" value="sbcd"/>
    <property type="match status" value="1"/>
</dbReference>
<dbReference type="GO" id="GO:0004527">
    <property type="term" value="F:exonuclease activity"/>
    <property type="evidence" value="ECO:0007669"/>
    <property type="project" value="UniProtKB-KW"/>
</dbReference>
<dbReference type="RefSeq" id="WP_336825314.1">
    <property type="nucleotide sequence ID" value="NZ_JBHTLT010000135.1"/>
</dbReference>
<evidence type="ECO:0000256" key="2">
    <source>
        <dbReference type="ARBA" id="ARBA00011322"/>
    </source>
</evidence>
<comment type="similarity">
    <text evidence="1 8">Belongs to the SbcD family.</text>
</comment>
<evidence type="ECO:0000259" key="9">
    <source>
        <dbReference type="Pfam" id="PF00149"/>
    </source>
</evidence>
<organism evidence="11 12">
    <name type="scientific">Sporosarcina contaminans</name>
    <dbReference type="NCBI Taxonomy" id="633403"/>
    <lineage>
        <taxon>Bacteria</taxon>
        <taxon>Bacillati</taxon>
        <taxon>Bacillota</taxon>
        <taxon>Bacilli</taxon>
        <taxon>Bacillales</taxon>
        <taxon>Caryophanaceae</taxon>
        <taxon>Sporosarcina</taxon>
    </lineage>
</organism>
<keyword evidence="12" id="KW-1185">Reference proteome</keyword>
<evidence type="ECO:0000256" key="7">
    <source>
        <dbReference type="ARBA" id="ARBA00023172"/>
    </source>
</evidence>
<dbReference type="PANTHER" id="PTHR30337">
    <property type="entry name" value="COMPONENT OF ATP-DEPENDENT DSDNA EXONUCLEASE"/>
    <property type="match status" value="1"/>
</dbReference>
<evidence type="ECO:0000259" key="10">
    <source>
        <dbReference type="Pfam" id="PF12320"/>
    </source>
</evidence>
<comment type="function">
    <text evidence="8">SbcCD cleaves DNA hairpin structures. These structures can inhibit DNA replication and are intermediates in certain DNA recombination reactions. The complex acts as a 3'-&gt;5' double strand exonuclease that can open hairpins. It also has a 5' single-strand endonuclease activity.</text>
</comment>
<keyword evidence="8" id="KW-0235">DNA replication</keyword>
<feature type="domain" description="Nuclease SbcCD subunit D C-terminal" evidence="10">
    <location>
        <begin position="272"/>
        <end position="356"/>
    </location>
</feature>
<dbReference type="InterPro" id="IPR026843">
    <property type="entry name" value="SbcD_C"/>
</dbReference>
<name>A0ABW3U3C9_9BACL</name>
<dbReference type="CDD" id="cd00840">
    <property type="entry name" value="MPP_Mre11_N"/>
    <property type="match status" value="1"/>
</dbReference>
<evidence type="ECO:0000256" key="4">
    <source>
        <dbReference type="ARBA" id="ARBA00022722"/>
    </source>
</evidence>
<keyword evidence="4 8" id="KW-0540">Nuclease</keyword>
<evidence type="ECO:0000313" key="11">
    <source>
        <dbReference type="EMBL" id="MFD1207149.1"/>
    </source>
</evidence>
<evidence type="ECO:0000256" key="8">
    <source>
        <dbReference type="RuleBase" id="RU363069"/>
    </source>
</evidence>
<evidence type="ECO:0000256" key="6">
    <source>
        <dbReference type="ARBA" id="ARBA00022839"/>
    </source>
</evidence>
<keyword evidence="7 8" id="KW-0233">DNA recombination</keyword>
<dbReference type="Pfam" id="PF00149">
    <property type="entry name" value="Metallophos"/>
    <property type="match status" value="1"/>
</dbReference>
<dbReference type="InterPro" id="IPR004593">
    <property type="entry name" value="SbcD"/>
</dbReference>
<feature type="domain" description="Calcineurin-like phosphoesterase" evidence="9">
    <location>
        <begin position="1"/>
        <end position="222"/>
    </location>
</feature>
<keyword evidence="6 8" id="KW-0269">Exonuclease</keyword>
<dbReference type="PANTHER" id="PTHR30337:SF0">
    <property type="entry name" value="NUCLEASE SBCCD SUBUNIT D"/>
    <property type="match status" value="1"/>
</dbReference>